<evidence type="ECO:0000259" key="7">
    <source>
        <dbReference type="Pfam" id="PF08281"/>
    </source>
</evidence>
<dbReference type="PANTHER" id="PTHR43133:SF8">
    <property type="entry name" value="RNA POLYMERASE SIGMA FACTOR HI_1459-RELATED"/>
    <property type="match status" value="1"/>
</dbReference>
<feature type="domain" description="RNA polymerase sigma factor 70 region 4 type 2" evidence="7">
    <location>
        <begin position="118"/>
        <end position="170"/>
    </location>
</feature>
<dbReference type="SUPFAM" id="SSF88659">
    <property type="entry name" value="Sigma3 and sigma4 domains of RNA polymerase sigma factors"/>
    <property type="match status" value="1"/>
</dbReference>
<dbReference type="InterPro" id="IPR007627">
    <property type="entry name" value="RNA_pol_sigma70_r2"/>
</dbReference>
<name>A0A1K1PDR7_RUMFL</name>
<dbReference type="NCBIfam" id="TIGR02937">
    <property type="entry name" value="sigma70-ECF"/>
    <property type="match status" value="1"/>
</dbReference>
<dbReference type="Gene3D" id="1.10.1740.10">
    <property type="match status" value="1"/>
</dbReference>
<evidence type="ECO:0000313" key="9">
    <source>
        <dbReference type="Proteomes" id="UP000183461"/>
    </source>
</evidence>
<protein>
    <submittedName>
        <fullName evidence="8">RNA polymerase sigma-70 factor, ECF subfamily</fullName>
    </submittedName>
</protein>
<gene>
    <name evidence="8" type="ORF">SAMN02910280_2678</name>
</gene>
<evidence type="ECO:0000256" key="3">
    <source>
        <dbReference type="ARBA" id="ARBA00023082"/>
    </source>
</evidence>
<dbReference type="AlphaFoldDB" id="A0A1K1PDR7"/>
<accession>A0A1K1PDR7</accession>
<dbReference type="Pfam" id="PF08281">
    <property type="entry name" value="Sigma70_r4_2"/>
    <property type="match status" value="1"/>
</dbReference>
<dbReference type="Proteomes" id="UP000183461">
    <property type="component" value="Unassembled WGS sequence"/>
</dbReference>
<dbReference type="Pfam" id="PF04542">
    <property type="entry name" value="Sigma70_r2"/>
    <property type="match status" value="1"/>
</dbReference>
<dbReference type="InterPro" id="IPR013325">
    <property type="entry name" value="RNA_pol_sigma_r2"/>
</dbReference>
<dbReference type="InterPro" id="IPR013324">
    <property type="entry name" value="RNA_pol_sigma_r3/r4-like"/>
</dbReference>
<dbReference type="GO" id="GO:0016987">
    <property type="term" value="F:sigma factor activity"/>
    <property type="evidence" value="ECO:0007669"/>
    <property type="project" value="UniProtKB-KW"/>
</dbReference>
<evidence type="ECO:0000313" key="8">
    <source>
        <dbReference type="EMBL" id="SFW45625.1"/>
    </source>
</evidence>
<dbReference type="Gene3D" id="1.10.10.10">
    <property type="entry name" value="Winged helix-like DNA-binding domain superfamily/Winged helix DNA-binding domain"/>
    <property type="match status" value="1"/>
</dbReference>
<dbReference type="EMBL" id="FPIP01000008">
    <property type="protein sequence ID" value="SFW45625.1"/>
    <property type="molecule type" value="Genomic_DNA"/>
</dbReference>
<keyword evidence="5" id="KW-0804">Transcription</keyword>
<reference evidence="9" key="1">
    <citation type="submission" date="2016-11" db="EMBL/GenBank/DDBJ databases">
        <authorList>
            <person name="Varghese N."/>
            <person name="Submissions S."/>
        </authorList>
    </citation>
    <scope>NUCLEOTIDE SEQUENCE [LARGE SCALE GENOMIC DNA]</scope>
    <source>
        <strain evidence="9">YL228</strain>
    </source>
</reference>
<sequence>MDNGASSYSRYLVGDDSALGDIVREYKDGLTIYLNSFTNNIHDAEELMEETFFKLAYKKPKYTGKSSFKTWLFSIGRNLAIDYLRRMKKKGDTSLDECSELNSGLDIEENYIKEEQKLMIHRALKKLRSQYSQAICLTYIEGFSNSEAACIMHKSSRQMTNLLYQAKKALREELEKEGIKYAGMG</sequence>
<dbReference type="InterPro" id="IPR013249">
    <property type="entry name" value="RNA_pol_sigma70_r4_t2"/>
</dbReference>
<evidence type="ECO:0000259" key="6">
    <source>
        <dbReference type="Pfam" id="PF04542"/>
    </source>
</evidence>
<evidence type="ECO:0000256" key="4">
    <source>
        <dbReference type="ARBA" id="ARBA00023125"/>
    </source>
</evidence>
<feature type="domain" description="RNA polymerase sigma-70 region 2" evidence="6">
    <location>
        <begin position="23"/>
        <end position="88"/>
    </location>
</feature>
<dbReference type="GO" id="GO:0003677">
    <property type="term" value="F:DNA binding"/>
    <property type="evidence" value="ECO:0007669"/>
    <property type="project" value="UniProtKB-KW"/>
</dbReference>
<dbReference type="InterPro" id="IPR014284">
    <property type="entry name" value="RNA_pol_sigma-70_dom"/>
</dbReference>
<dbReference type="InterPro" id="IPR036388">
    <property type="entry name" value="WH-like_DNA-bd_sf"/>
</dbReference>
<comment type="similarity">
    <text evidence="1">Belongs to the sigma-70 factor family. ECF subfamily.</text>
</comment>
<proteinExistence type="inferred from homology"/>
<evidence type="ECO:0000256" key="1">
    <source>
        <dbReference type="ARBA" id="ARBA00010641"/>
    </source>
</evidence>
<keyword evidence="4" id="KW-0238">DNA-binding</keyword>
<dbReference type="RefSeq" id="WP_072300879.1">
    <property type="nucleotide sequence ID" value="NZ_CACVNT010000010.1"/>
</dbReference>
<dbReference type="GO" id="GO:0006352">
    <property type="term" value="P:DNA-templated transcription initiation"/>
    <property type="evidence" value="ECO:0007669"/>
    <property type="project" value="InterPro"/>
</dbReference>
<dbReference type="SUPFAM" id="SSF88946">
    <property type="entry name" value="Sigma2 domain of RNA polymerase sigma factors"/>
    <property type="match status" value="1"/>
</dbReference>
<keyword evidence="3" id="KW-0731">Sigma factor</keyword>
<dbReference type="InterPro" id="IPR039425">
    <property type="entry name" value="RNA_pol_sigma-70-like"/>
</dbReference>
<keyword evidence="2" id="KW-0805">Transcription regulation</keyword>
<organism evidence="8 9">
    <name type="scientific">Ruminococcus flavefaciens</name>
    <dbReference type="NCBI Taxonomy" id="1265"/>
    <lineage>
        <taxon>Bacteria</taxon>
        <taxon>Bacillati</taxon>
        <taxon>Bacillota</taxon>
        <taxon>Clostridia</taxon>
        <taxon>Eubacteriales</taxon>
        <taxon>Oscillospiraceae</taxon>
        <taxon>Ruminococcus</taxon>
    </lineage>
</organism>
<dbReference type="PANTHER" id="PTHR43133">
    <property type="entry name" value="RNA POLYMERASE ECF-TYPE SIGMA FACTO"/>
    <property type="match status" value="1"/>
</dbReference>
<evidence type="ECO:0000256" key="5">
    <source>
        <dbReference type="ARBA" id="ARBA00023163"/>
    </source>
</evidence>
<evidence type="ECO:0000256" key="2">
    <source>
        <dbReference type="ARBA" id="ARBA00023015"/>
    </source>
</evidence>